<gene>
    <name evidence="12" type="ORF">FJU30_15005</name>
</gene>
<evidence type="ECO:0000256" key="6">
    <source>
        <dbReference type="ARBA" id="ARBA00022801"/>
    </source>
</evidence>
<evidence type="ECO:0000256" key="8">
    <source>
        <dbReference type="ARBA" id="ARBA00023136"/>
    </source>
</evidence>
<dbReference type="EC" id="3.1.4.52" evidence="2"/>
<keyword evidence="3" id="KW-1003">Cell membrane</keyword>
<dbReference type="Pfam" id="PF12792">
    <property type="entry name" value="CSS-motif"/>
    <property type="match status" value="1"/>
</dbReference>
<organism evidence="12 13">
    <name type="scientific">Affinibrenneria salicis</name>
    <dbReference type="NCBI Taxonomy" id="2590031"/>
    <lineage>
        <taxon>Bacteria</taxon>
        <taxon>Pseudomonadati</taxon>
        <taxon>Pseudomonadota</taxon>
        <taxon>Gammaproteobacteria</taxon>
        <taxon>Enterobacterales</taxon>
        <taxon>Pectobacteriaceae</taxon>
        <taxon>Affinibrenneria</taxon>
    </lineage>
</organism>
<proteinExistence type="predicted"/>
<sequence length="523" mass="58556">MAREFTAMRPIGRTAKMIMAFNVVAGMLCLLLLGQFMVARLDQGKLNEYAGTLMQRANDVALQSQEAIDEANLLAAEPCSDADLFQLRFMVYKYGFLLDIGRVRDGRLICSAGRGRLSAPVSLPPPNLRTEGGVLLWRATRGLVDPRIQMDIASQYDIAVFTSPDAFHSFSFPVPGYSALLTTSDGRHVYQSFGMPEGQYSRQPSAWYRHYRLAFQCSEIYDICTYVRHDASGIFSLPWHLYVAILLLGGLLGGSLSLAAILLIDRNRSMSKQVYSAVYGNQLHVNYQPLICLHNDRIIGVEVLSRWINKKGENIPPDIFIPLAEELGIIGEITRQATRMALEELRDVLIGNRTFYLSINIDITDVLDPAFQCYLNQLVQRCGVSRQQIMLEITERSTADYRDLSERLTALHEEGYRVALDDFGTGYSNLSYLTVMPFDAIKIDRMFTGAIGTDSVNAQMVELLFTLTAMFKSTVIVEGIETPEQADWVRRHCPGAVGQGWHFGRPMSGPRLRETFMLPAASA</sequence>
<dbReference type="SUPFAM" id="SSF141868">
    <property type="entry name" value="EAL domain-like"/>
    <property type="match status" value="1"/>
</dbReference>
<dbReference type="PANTHER" id="PTHR33121">
    <property type="entry name" value="CYCLIC DI-GMP PHOSPHODIESTERASE PDEF"/>
    <property type="match status" value="1"/>
</dbReference>
<evidence type="ECO:0000313" key="13">
    <source>
        <dbReference type="Proteomes" id="UP000335415"/>
    </source>
</evidence>
<dbReference type="Proteomes" id="UP000335415">
    <property type="component" value="Unassembled WGS sequence"/>
</dbReference>
<feature type="transmembrane region" description="Helical" evidence="10">
    <location>
        <begin position="239"/>
        <end position="264"/>
    </location>
</feature>
<evidence type="ECO:0000256" key="9">
    <source>
        <dbReference type="ARBA" id="ARBA00034290"/>
    </source>
</evidence>
<dbReference type="CDD" id="cd01948">
    <property type="entry name" value="EAL"/>
    <property type="match status" value="1"/>
</dbReference>
<evidence type="ECO:0000256" key="5">
    <source>
        <dbReference type="ARBA" id="ARBA00022692"/>
    </source>
</evidence>
<dbReference type="InterPro" id="IPR001633">
    <property type="entry name" value="EAL_dom"/>
</dbReference>
<feature type="domain" description="EAL" evidence="11">
    <location>
        <begin position="267"/>
        <end position="520"/>
    </location>
</feature>
<dbReference type="OrthoDB" id="675397at2"/>
<accession>A0A5J5FY02</accession>
<keyword evidence="4" id="KW-0973">c-di-GMP</keyword>
<comment type="subcellular location">
    <subcellularLocation>
        <location evidence="1">Cell membrane</location>
        <topology evidence="1">Multi-pass membrane protein</topology>
    </subcellularLocation>
</comment>
<name>A0A5J5FY02_9GAMM</name>
<dbReference type="PANTHER" id="PTHR33121:SF79">
    <property type="entry name" value="CYCLIC DI-GMP PHOSPHODIESTERASE PDED-RELATED"/>
    <property type="match status" value="1"/>
</dbReference>
<evidence type="ECO:0000256" key="10">
    <source>
        <dbReference type="SAM" id="Phobius"/>
    </source>
</evidence>
<evidence type="ECO:0000313" key="12">
    <source>
        <dbReference type="EMBL" id="KAA8998985.1"/>
    </source>
</evidence>
<keyword evidence="8 10" id="KW-0472">Membrane</keyword>
<dbReference type="GO" id="GO:0005886">
    <property type="term" value="C:plasma membrane"/>
    <property type="evidence" value="ECO:0007669"/>
    <property type="project" value="UniProtKB-SubCell"/>
</dbReference>
<dbReference type="Gene3D" id="3.20.20.450">
    <property type="entry name" value="EAL domain"/>
    <property type="match status" value="1"/>
</dbReference>
<reference evidence="12 13" key="1">
    <citation type="submission" date="2019-09" db="EMBL/GenBank/DDBJ databases">
        <authorList>
            <person name="Li Y."/>
        </authorList>
    </citation>
    <scope>NUCLEOTIDE SEQUENCE [LARGE SCALE GENOMIC DNA]</scope>
    <source>
        <strain evidence="12 13">L3-3HA</strain>
    </source>
</reference>
<evidence type="ECO:0000256" key="2">
    <source>
        <dbReference type="ARBA" id="ARBA00012282"/>
    </source>
</evidence>
<dbReference type="AlphaFoldDB" id="A0A5J5FY02"/>
<dbReference type="InterPro" id="IPR024744">
    <property type="entry name" value="CSS-motif_dom"/>
</dbReference>
<evidence type="ECO:0000256" key="1">
    <source>
        <dbReference type="ARBA" id="ARBA00004651"/>
    </source>
</evidence>
<dbReference type="PROSITE" id="PS50883">
    <property type="entry name" value="EAL"/>
    <property type="match status" value="1"/>
</dbReference>
<dbReference type="GO" id="GO:0071111">
    <property type="term" value="F:cyclic-guanylate-specific phosphodiesterase activity"/>
    <property type="evidence" value="ECO:0007669"/>
    <property type="project" value="UniProtKB-EC"/>
</dbReference>
<keyword evidence="6" id="KW-0378">Hydrolase</keyword>
<evidence type="ECO:0000256" key="3">
    <source>
        <dbReference type="ARBA" id="ARBA00022475"/>
    </source>
</evidence>
<keyword evidence="13" id="KW-1185">Reference proteome</keyword>
<keyword evidence="7 10" id="KW-1133">Transmembrane helix</keyword>
<dbReference type="InterPro" id="IPR035919">
    <property type="entry name" value="EAL_sf"/>
</dbReference>
<comment type="catalytic activity">
    <reaction evidence="9">
        <text>3',3'-c-di-GMP + H2O = 5'-phosphoguanylyl(3'-&gt;5')guanosine + H(+)</text>
        <dbReference type="Rhea" id="RHEA:24902"/>
        <dbReference type="ChEBI" id="CHEBI:15377"/>
        <dbReference type="ChEBI" id="CHEBI:15378"/>
        <dbReference type="ChEBI" id="CHEBI:58754"/>
        <dbReference type="ChEBI" id="CHEBI:58805"/>
        <dbReference type="EC" id="3.1.4.52"/>
    </reaction>
</comment>
<keyword evidence="5 10" id="KW-0812">Transmembrane</keyword>
<evidence type="ECO:0000256" key="4">
    <source>
        <dbReference type="ARBA" id="ARBA00022636"/>
    </source>
</evidence>
<dbReference type="SMART" id="SM00052">
    <property type="entry name" value="EAL"/>
    <property type="match status" value="1"/>
</dbReference>
<evidence type="ECO:0000256" key="7">
    <source>
        <dbReference type="ARBA" id="ARBA00022989"/>
    </source>
</evidence>
<dbReference type="EMBL" id="VYKJ01000007">
    <property type="protein sequence ID" value="KAA8998985.1"/>
    <property type="molecule type" value="Genomic_DNA"/>
</dbReference>
<dbReference type="Pfam" id="PF00563">
    <property type="entry name" value="EAL"/>
    <property type="match status" value="1"/>
</dbReference>
<evidence type="ECO:0000259" key="11">
    <source>
        <dbReference type="PROSITE" id="PS50883"/>
    </source>
</evidence>
<comment type="caution">
    <text evidence="12">The sequence shown here is derived from an EMBL/GenBank/DDBJ whole genome shotgun (WGS) entry which is preliminary data.</text>
</comment>
<protein>
    <recommendedName>
        <fullName evidence="2">cyclic-guanylate-specific phosphodiesterase</fullName>
        <ecNumber evidence="2">3.1.4.52</ecNumber>
    </recommendedName>
</protein>
<dbReference type="InterPro" id="IPR050706">
    <property type="entry name" value="Cyclic-di-GMP_PDE-like"/>
</dbReference>